<feature type="compositionally biased region" description="Gly residues" evidence="2">
    <location>
        <begin position="7"/>
        <end position="17"/>
    </location>
</feature>
<dbReference type="PROSITE" id="PS50822">
    <property type="entry name" value="PIWI"/>
    <property type="match status" value="1"/>
</dbReference>
<accession>A0A9Q0RJ65</accession>
<dbReference type="Pfam" id="PF02171">
    <property type="entry name" value="Piwi"/>
    <property type="match status" value="1"/>
</dbReference>
<dbReference type="AlphaFoldDB" id="A0A9Q0RJ65"/>
<evidence type="ECO:0000259" key="3">
    <source>
        <dbReference type="PROSITE" id="PS50821"/>
    </source>
</evidence>
<dbReference type="InterPro" id="IPR012337">
    <property type="entry name" value="RNaseH-like_sf"/>
</dbReference>
<evidence type="ECO:0000256" key="2">
    <source>
        <dbReference type="SAM" id="MobiDB-lite"/>
    </source>
</evidence>
<evidence type="ECO:0000256" key="1">
    <source>
        <dbReference type="RuleBase" id="RU361178"/>
    </source>
</evidence>
<comment type="similarity">
    <text evidence="1">Belongs to the argonaute family.</text>
</comment>
<dbReference type="Gene3D" id="2.170.260.10">
    <property type="entry name" value="paz domain"/>
    <property type="match status" value="1"/>
</dbReference>
<dbReference type="Pfam" id="PF16486">
    <property type="entry name" value="ArgoN"/>
    <property type="match status" value="1"/>
</dbReference>
<dbReference type="PROSITE" id="PS50821">
    <property type="entry name" value="PAZ"/>
    <property type="match status" value="1"/>
</dbReference>
<feature type="domain" description="PAZ" evidence="3">
    <location>
        <begin position="278"/>
        <end position="376"/>
    </location>
</feature>
<dbReference type="InterPro" id="IPR036085">
    <property type="entry name" value="PAZ_dom_sf"/>
</dbReference>
<dbReference type="InterPro" id="IPR032474">
    <property type="entry name" value="Argonaute_N"/>
</dbReference>
<comment type="caution">
    <text evidence="5">The sequence shown here is derived from an EMBL/GenBank/DDBJ whole genome shotgun (WGS) entry which is preliminary data.</text>
</comment>
<dbReference type="SUPFAM" id="SSF101690">
    <property type="entry name" value="PAZ domain"/>
    <property type="match status" value="1"/>
</dbReference>
<dbReference type="SMART" id="SM00949">
    <property type="entry name" value="PAZ"/>
    <property type="match status" value="1"/>
</dbReference>
<dbReference type="GO" id="GO:0034587">
    <property type="term" value="P:piRNA processing"/>
    <property type="evidence" value="ECO:0007669"/>
    <property type="project" value="UniProtKB-ARBA"/>
</dbReference>
<evidence type="ECO:0000313" key="6">
    <source>
        <dbReference type="Proteomes" id="UP001142055"/>
    </source>
</evidence>
<dbReference type="Gene3D" id="3.40.50.2300">
    <property type="match status" value="1"/>
</dbReference>
<evidence type="ECO:0000313" key="5">
    <source>
        <dbReference type="EMBL" id="KAJ6216351.1"/>
    </source>
</evidence>
<dbReference type="EMBL" id="JAPWDV010000003">
    <property type="protein sequence ID" value="KAJ6216351.1"/>
    <property type="molecule type" value="Genomic_DNA"/>
</dbReference>
<dbReference type="InterPro" id="IPR036397">
    <property type="entry name" value="RNaseH_sf"/>
</dbReference>
<name>A0A9Q0RJ65_BLOTA</name>
<reference evidence="5" key="1">
    <citation type="submission" date="2022-12" db="EMBL/GenBank/DDBJ databases">
        <title>Genome assemblies of Blomia tropicalis.</title>
        <authorList>
            <person name="Cui Y."/>
        </authorList>
    </citation>
    <scope>NUCLEOTIDE SEQUENCE</scope>
    <source>
        <tissue evidence="5">Adult mites</tissue>
    </source>
</reference>
<evidence type="ECO:0000259" key="4">
    <source>
        <dbReference type="PROSITE" id="PS50822"/>
    </source>
</evidence>
<dbReference type="OMA" id="ENLIMFR"/>
<dbReference type="GO" id="GO:0003723">
    <property type="term" value="F:RNA binding"/>
    <property type="evidence" value="ECO:0007669"/>
    <property type="project" value="InterPro"/>
</dbReference>
<dbReference type="InterPro" id="IPR003165">
    <property type="entry name" value="Piwi"/>
</dbReference>
<feature type="compositionally biased region" description="Low complexity" evidence="2">
    <location>
        <begin position="94"/>
        <end position="103"/>
    </location>
</feature>
<dbReference type="Proteomes" id="UP001142055">
    <property type="component" value="Chromosome 3"/>
</dbReference>
<dbReference type="SUPFAM" id="SSF53098">
    <property type="entry name" value="Ribonuclease H-like"/>
    <property type="match status" value="1"/>
</dbReference>
<dbReference type="Pfam" id="PF02170">
    <property type="entry name" value="PAZ"/>
    <property type="match status" value="1"/>
</dbReference>
<dbReference type="InterPro" id="IPR003100">
    <property type="entry name" value="PAZ_dom"/>
</dbReference>
<sequence>MQNNRGARGGFRGGFNGARGARNGSSSFSALQVKMPETAKFKSLQCQPHNQGKEGRAIELVSNFYKIDSSSVVTLHYDIQITPGKESSDRTSSDHPSNPSSLSDEVRNANLERFIKKFAPKIFELLTVTKSDLFKDVTYCYDGYRNFFTTKLLNFNGKQSYNAKVQVQIDNRPKDFDVKLTFVDRINMQEVTDFYNGKATEISERVISIYEILLRSIMSKDYAVFQRKFYDMSTLQNGKTDLVQFVNGFTSGVQMAEVGLCLNLHLKTSCVLHENFRKLADIAQRIGMNNLDEINRLVRHLKIFTNHGKRQLTYSIDCLIPKTPNSVFIKSKDGQSISIAEYFMKEYKLRVQNWPLVKSTGKQARLLPLDLCFLVENQFLSLTKINPQIQRELLEKSTNAPNVYFDKLDGYVKKISSIDINLQKEFGVSIDTKPIALQGRVLQEPRVMNDRAGFFRTGDAPKSWAIVCLDHNQKDNLINFKKQLISSARACGIVLPEPNPCTYVGVKSIEEIGYIFQNITNKMKISFIFVGIPSSKIAGVSSAAVYGQIKFACDQKAGVMSQCFKSEYISSTPRGYFENFFLKVNGKLGGQNAIVEAKFLQCLPFKTDRTMFIGVDVNHPAQTEKLSLSVSAAVGSMDPLFSRYVSSIRVQKKDKDEMVKQLNEMVGELLDEYLKINKFLPENLIMFRDGVSDGAFSKVLNTEVPLIQEAINKFGKKLRITVIVVQKNHNTRFALTQANESGRRPTYNVPKGTVVDSTIVNPTYKMFYLNSHFSALGTSKPSKYVILRDDLNLTADQIQKMCFMACYNSIRTRNVIAIPTMVRYADLCAYRSKLHVEAQRMLVEDFIGQDDDIAMIEEKIIEKINSVVQINQKVSNRLYYC</sequence>
<protein>
    <submittedName>
        <fullName evidence="5">Uncharacterized protein</fullName>
    </submittedName>
</protein>
<keyword evidence="6" id="KW-1185">Reference proteome</keyword>
<dbReference type="Gene3D" id="3.30.420.10">
    <property type="entry name" value="Ribonuclease H-like superfamily/Ribonuclease H"/>
    <property type="match status" value="1"/>
</dbReference>
<dbReference type="SMART" id="SM00950">
    <property type="entry name" value="Piwi"/>
    <property type="match status" value="1"/>
</dbReference>
<proteinExistence type="inferred from homology"/>
<feature type="region of interest" description="Disordered" evidence="2">
    <location>
        <begin position="1"/>
        <end position="26"/>
    </location>
</feature>
<feature type="domain" description="Piwi" evidence="4">
    <location>
        <begin position="527"/>
        <end position="837"/>
    </location>
</feature>
<gene>
    <name evidence="5" type="ORF">RDWZM_007508</name>
</gene>
<feature type="region of interest" description="Disordered" evidence="2">
    <location>
        <begin position="83"/>
        <end position="104"/>
    </location>
</feature>
<dbReference type="PANTHER" id="PTHR22891">
    <property type="entry name" value="EUKARYOTIC TRANSLATION INITIATION FACTOR 2C"/>
    <property type="match status" value="1"/>
</dbReference>
<organism evidence="5 6">
    <name type="scientific">Blomia tropicalis</name>
    <name type="common">Mite</name>
    <dbReference type="NCBI Taxonomy" id="40697"/>
    <lineage>
        <taxon>Eukaryota</taxon>
        <taxon>Metazoa</taxon>
        <taxon>Ecdysozoa</taxon>
        <taxon>Arthropoda</taxon>
        <taxon>Chelicerata</taxon>
        <taxon>Arachnida</taxon>
        <taxon>Acari</taxon>
        <taxon>Acariformes</taxon>
        <taxon>Sarcoptiformes</taxon>
        <taxon>Astigmata</taxon>
        <taxon>Glycyphagoidea</taxon>
        <taxon>Echimyopodidae</taxon>
        <taxon>Blomia</taxon>
    </lineage>
</organism>